<feature type="region of interest" description="Disordered" evidence="1">
    <location>
        <begin position="197"/>
        <end position="219"/>
    </location>
</feature>
<dbReference type="InterPro" id="IPR051291">
    <property type="entry name" value="CIMAP"/>
</dbReference>
<dbReference type="PANTHER" id="PTHR21580:SF60">
    <property type="entry name" value="SPERM-TAIL PG-RICH REPEAT-CONTAINING PROTEIN 2"/>
    <property type="match status" value="1"/>
</dbReference>
<dbReference type="PANTHER" id="PTHR21580">
    <property type="entry name" value="SHIPPO-1-RELATED"/>
    <property type="match status" value="1"/>
</dbReference>
<protein>
    <submittedName>
        <fullName evidence="2">Uncharacterized protein</fullName>
    </submittedName>
</protein>
<sequence length="367" mass="39711">MADKLSYRQAGKATAGVLMRGKLTGQGSAGKNFSTIPSKFETTLFTGNKEQDGFGSRAHRFVDLENDLPGPGTYDEHDKKVMDHRVYSKKGLGVGFVSKVKRESAFKGNAAQPGPGSYERGATFVDMIQENNRSNRSGSTSTFKPPSTKSVVVASDPLPGPGNYELHREFDHEALTMGLAGRLPGHSVFRSNTKRGVTIPAGRRPAPGTYDPHHVRDGVDPTLPSSAFRSSVPNAGAMTQQKLTREQQLGVVQHQRAYAPGPGDYEASTAAAASVIQRRMPQFADTSHDRFGKTATGVMKLDTPGPGAYLHEEERPRAVISDAVFMSGTSRSTGPREVVPGPAYYSPAPNPRKSYHLNARQRWMPSL</sequence>
<feature type="compositionally biased region" description="Low complexity" evidence="1">
    <location>
        <begin position="131"/>
        <end position="150"/>
    </location>
</feature>
<feature type="region of interest" description="Disordered" evidence="1">
    <location>
        <begin position="130"/>
        <end position="151"/>
    </location>
</feature>
<gene>
    <name evidence="2" type="ORF">CBRE1094_LOCUS33936</name>
</gene>
<evidence type="ECO:0000313" key="2">
    <source>
        <dbReference type="EMBL" id="CAD9519006.1"/>
    </source>
</evidence>
<dbReference type="Pfam" id="PF07004">
    <property type="entry name" value="SHIPPO-rpt"/>
    <property type="match status" value="1"/>
</dbReference>
<reference evidence="2" key="1">
    <citation type="submission" date="2021-01" db="EMBL/GenBank/DDBJ databases">
        <authorList>
            <person name="Corre E."/>
            <person name="Pelletier E."/>
            <person name="Niang G."/>
            <person name="Scheremetjew M."/>
            <person name="Finn R."/>
            <person name="Kale V."/>
            <person name="Holt S."/>
            <person name="Cochrane G."/>
            <person name="Meng A."/>
            <person name="Brown T."/>
            <person name="Cohen L."/>
        </authorList>
    </citation>
    <scope>NUCLEOTIDE SEQUENCE</scope>
    <source>
        <strain evidence="2">UTEX LB 985</strain>
    </source>
</reference>
<name>A0A7S2IH04_9EUKA</name>
<organism evidence="2">
    <name type="scientific">Haptolina brevifila</name>
    <dbReference type="NCBI Taxonomy" id="156173"/>
    <lineage>
        <taxon>Eukaryota</taxon>
        <taxon>Haptista</taxon>
        <taxon>Haptophyta</taxon>
        <taxon>Prymnesiophyceae</taxon>
        <taxon>Prymnesiales</taxon>
        <taxon>Prymnesiaceae</taxon>
        <taxon>Haptolina</taxon>
    </lineage>
</organism>
<dbReference type="InterPro" id="IPR010736">
    <property type="entry name" value="SHIPPO-rpt"/>
</dbReference>
<dbReference type="AlphaFoldDB" id="A0A7S2IH04"/>
<feature type="region of interest" description="Disordered" evidence="1">
    <location>
        <begin position="328"/>
        <end position="354"/>
    </location>
</feature>
<dbReference type="EMBL" id="HBGU01062254">
    <property type="protein sequence ID" value="CAD9519006.1"/>
    <property type="molecule type" value="Transcribed_RNA"/>
</dbReference>
<accession>A0A7S2IH04</accession>
<proteinExistence type="predicted"/>
<evidence type="ECO:0000256" key="1">
    <source>
        <dbReference type="SAM" id="MobiDB-lite"/>
    </source>
</evidence>